<feature type="region of interest" description="Disordered" evidence="1">
    <location>
        <begin position="259"/>
        <end position="288"/>
    </location>
</feature>
<comment type="caution">
    <text evidence="3">The sequence shown here is derived from an EMBL/GenBank/DDBJ whole genome shotgun (WGS) entry which is preliminary data.</text>
</comment>
<organism evidence="3 4">
    <name type="scientific">Trametes cubensis</name>
    <dbReference type="NCBI Taxonomy" id="1111947"/>
    <lineage>
        <taxon>Eukaryota</taxon>
        <taxon>Fungi</taxon>
        <taxon>Dikarya</taxon>
        <taxon>Basidiomycota</taxon>
        <taxon>Agaricomycotina</taxon>
        <taxon>Agaricomycetes</taxon>
        <taxon>Polyporales</taxon>
        <taxon>Polyporaceae</taxon>
        <taxon>Trametes</taxon>
    </lineage>
</organism>
<evidence type="ECO:0000256" key="1">
    <source>
        <dbReference type="SAM" id="MobiDB-lite"/>
    </source>
</evidence>
<feature type="transmembrane region" description="Helical" evidence="2">
    <location>
        <begin position="66"/>
        <end position="88"/>
    </location>
</feature>
<keyword evidence="2" id="KW-1133">Transmembrane helix</keyword>
<dbReference type="Proteomes" id="UP001215151">
    <property type="component" value="Unassembled WGS sequence"/>
</dbReference>
<reference evidence="3" key="1">
    <citation type="submission" date="2022-11" db="EMBL/GenBank/DDBJ databases">
        <title>Genome Sequence of Cubamyces cubensis.</title>
        <authorList>
            <person name="Buettner E."/>
        </authorList>
    </citation>
    <scope>NUCLEOTIDE SEQUENCE</scope>
    <source>
        <strain evidence="3">MPL-01</strain>
    </source>
</reference>
<keyword evidence="4" id="KW-1185">Reference proteome</keyword>
<proteinExistence type="predicted"/>
<protein>
    <submittedName>
        <fullName evidence="3">Uncharacterized protein</fullName>
    </submittedName>
</protein>
<accession>A0AAD7X8N9</accession>
<feature type="region of interest" description="Disordered" evidence="1">
    <location>
        <begin position="30"/>
        <end position="58"/>
    </location>
</feature>
<keyword evidence="2" id="KW-0472">Membrane</keyword>
<feature type="region of interest" description="Disordered" evidence="1">
    <location>
        <begin position="377"/>
        <end position="397"/>
    </location>
</feature>
<feature type="transmembrane region" description="Helical" evidence="2">
    <location>
        <begin position="291"/>
        <end position="312"/>
    </location>
</feature>
<sequence>MVSYVGALWVNGAKSSSDFPDCSGLLRRTPTDDLTAGSANGGPNTGLNQAPSHHPAGHASSTKSSIAIPIVVLLALVSFSALLLWWIIARLRRSRRLGVPIVQVPGDDVRVKPLFLDVELEDAKHWEVSRWSQLAPVAIGFVADADRMRLPQHILLSTFTPHFSANVCGVQTLHTNNRSYWLTTQIQLFSPKLTVLLASHFPSSFARNDDPLCDPRKLLSASAVPVEFPHPAQRSSQPWSTPLHDLTSGRILRELMTTETPNTEKGGSSGNPTASGAPQGGQPASKSPSPVIPALVVISLAIVSGLLVSWFMKKLRRSRRYAPVMALAELNNDRPVLWEVEVGQAIVATKMHQTGWNRLQPVMVSYAPDIDPEYSSSNNFSSMSTSDRSPRPSPPFSIFSPIRKPDIRMAPTTMPRDVTVAVLISMPSEHRSVAGGELCLGVTHTSV</sequence>
<evidence type="ECO:0000313" key="3">
    <source>
        <dbReference type="EMBL" id="KAJ8481201.1"/>
    </source>
</evidence>
<evidence type="ECO:0000256" key="2">
    <source>
        <dbReference type="SAM" id="Phobius"/>
    </source>
</evidence>
<keyword evidence="2" id="KW-0812">Transmembrane</keyword>
<gene>
    <name evidence="3" type="ORF">ONZ51_g6180</name>
</gene>
<dbReference type="EMBL" id="JAPEVG010000143">
    <property type="protein sequence ID" value="KAJ8481201.1"/>
    <property type="molecule type" value="Genomic_DNA"/>
</dbReference>
<feature type="compositionally biased region" description="Low complexity" evidence="1">
    <location>
        <begin position="377"/>
        <end position="387"/>
    </location>
</feature>
<evidence type="ECO:0000313" key="4">
    <source>
        <dbReference type="Proteomes" id="UP001215151"/>
    </source>
</evidence>
<name>A0AAD7X8N9_9APHY</name>
<dbReference type="AlphaFoldDB" id="A0AAD7X8N9"/>